<reference evidence="1" key="1">
    <citation type="submission" date="2018-05" db="EMBL/GenBank/DDBJ databases">
        <authorList>
            <person name="Lanie J.A."/>
            <person name="Ng W.-L."/>
            <person name="Kazmierczak K.M."/>
            <person name="Andrzejewski T.M."/>
            <person name="Davidsen T.M."/>
            <person name="Wayne K.J."/>
            <person name="Tettelin H."/>
            <person name="Glass J.I."/>
            <person name="Rusch D."/>
            <person name="Podicherti R."/>
            <person name="Tsui H.-C.T."/>
            <person name="Winkler M.E."/>
        </authorList>
    </citation>
    <scope>NUCLEOTIDE SEQUENCE</scope>
</reference>
<proteinExistence type="predicted"/>
<evidence type="ECO:0000313" key="1">
    <source>
        <dbReference type="EMBL" id="SVC15228.1"/>
    </source>
</evidence>
<feature type="non-terminal residue" evidence="1">
    <location>
        <position position="43"/>
    </location>
</feature>
<dbReference type="EMBL" id="UINC01076243">
    <property type="protein sequence ID" value="SVC15228.1"/>
    <property type="molecule type" value="Genomic_DNA"/>
</dbReference>
<accession>A0A382JTP7</accession>
<gene>
    <name evidence="1" type="ORF">METZ01_LOCUS268082</name>
</gene>
<organism evidence="1">
    <name type="scientific">marine metagenome</name>
    <dbReference type="NCBI Taxonomy" id="408172"/>
    <lineage>
        <taxon>unclassified sequences</taxon>
        <taxon>metagenomes</taxon>
        <taxon>ecological metagenomes</taxon>
    </lineage>
</organism>
<sequence length="43" mass="4618">MLCSFNVGGGPNVLGGTDWARSTDGGKNWELQGTILHEDSRLK</sequence>
<protein>
    <recommendedName>
        <fullName evidence="2">Photosynthesis system II assembly factor Ycf48/Hcf136-like domain-containing protein</fullName>
    </recommendedName>
</protein>
<name>A0A382JTP7_9ZZZZ</name>
<evidence type="ECO:0008006" key="2">
    <source>
        <dbReference type="Google" id="ProtNLM"/>
    </source>
</evidence>
<dbReference type="AlphaFoldDB" id="A0A382JTP7"/>